<proteinExistence type="predicted"/>
<evidence type="ECO:0000313" key="2">
    <source>
        <dbReference type="Proteomes" id="UP000799776"/>
    </source>
</evidence>
<reference evidence="1" key="1">
    <citation type="journal article" date="2020" name="Stud. Mycol.">
        <title>101 Dothideomycetes genomes: a test case for predicting lifestyles and emergence of pathogens.</title>
        <authorList>
            <person name="Haridas S."/>
            <person name="Albert R."/>
            <person name="Binder M."/>
            <person name="Bloem J."/>
            <person name="Labutti K."/>
            <person name="Salamov A."/>
            <person name="Andreopoulos B."/>
            <person name="Baker S."/>
            <person name="Barry K."/>
            <person name="Bills G."/>
            <person name="Bluhm B."/>
            <person name="Cannon C."/>
            <person name="Castanera R."/>
            <person name="Culley D."/>
            <person name="Daum C."/>
            <person name="Ezra D."/>
            <person name="Gonzalez J."/>
            <person name="Henrissat B."/>
            <person name="Kuo A."/>
            <person name="Liang C."/>
            <person name="Lipzen A."/>
            <person name="Lutzoni F."/>
            <person name="Magnuson J."/>
            <person name="Mondo S."/>
            <person name="Nolan M."/>
            <person name="Ohm R."/>
            <person name="Pangilinan J."/>
            <person name="Park H.-J."/>
            <person name="Ramirez L."/>
            <person name="Alfaro M."/>
            <person name="Sun H."/>
            <person name="Tritt A."/>
            <person name="Yoshinaga Y."/>
            <person name="Zwiers L.-H."/>
            <person name="Turgeon B."/>
            <person name="Goodwin S."/>
            <person name="Spatafora J."/>
            <person name="Crous P."/>
            <person name="Grigoriev I."/>
        </authorList>
    </citation>
    <scope>NUCLEOTIDE SEQUENCE</scope>
    <source>
        <strain evidence="1">CBS 121410</strain>
    </source>
</reference>
<name>A0A9P4HST8_9PEZI</name>
<evidence type="ECO:0000313" key="1">
    <source>
        <dbReference type="EMBL" id="KAF2087355.1"/>
    </source>
</evidence>
<gene>
    <name evidence="1" type="ORF">K490DRAFT_65747</name>
</gene>
<dbReference type="EMBL" id="ML978720">
    <property type="protein sequence ID" value="KAF2087355.1"/>
    <property type="molecule type" value="Genomic_DNA"/>
</dbReference>
<comment type="caution">
    <text evidence="1">The sequence shown here is derived from an EMBL/GenBank/DDBJ whole genome shotgun (WGS) entry which is preliminary data.</text>
</comment>
<keyword evidence="2" id="KW-1185">Reference proteome</keyword>
<dbReference type="AlphaFoldDB" id="A0A9P4HST8"/>
<dbReference type="Proteomes" id="UP000799776">
    <property type="component" value="Unassembled WGS sequence"/>
</dbReference>
<organism evidence="1 2">
    <name type="scientific">Saccharata proteae CBS 121410</name>
    <dbReference type="NCBI Taxonomy" id="1314787"/>
    <lineage>
        <taxon>Eukaryota</taxon>
        <taxon>Fungi</taxon>
        <taxon>Dikarya</taxon>
        <taxon>Ascomycota</taxon>
        <taxon>Pezizomycotina</taxon>
        <taxon>Dothideomycetes</taxon>
        <taxon>Dothideomycetes incertae sedis</taxon>
        <taxon>Botryosphaeriales</taxon>
        <taxon>Saccharataceae</taxon>
        <taxon>Saccharata</taxon>
    </lineage>
</organism>
<sequence length="133" mass="14810">MASPQRFRFIFTNATAEAPHRCGDVRGRELHVELRIPLQIQTGKDSISLVLFAVEENQSPTPTQSIKMTPRPIFGCTVQMIPRPIFGCTVQSAEPVNEMIPRPIFGCTVQSAEPVNEAIPRPIFGCTVQKEDF</sequence>
<accession>A0A9P4HST8</accession>
<protein>
    <submittedName>
        <fullName evidence="1">Uncharacterized protein</fullName>
    </submittedName>
</protein>